<accession>A0A0Q9WIC5</accession>
<sequence>MSHLNGQSVFIPENSLQPVAVVIFAILARAAAATGLFEEQSTYTAPTVAATPDAVVVTPAPYVTATGSQLFAGDYNVIALEPVVAAAPGIQFCFLEYG</sequence>
<reference evidence="1 2" key="1">
    <citation type="journal article" date="2007" name="Nature">
        <title>Evolution of genes and genomes on the Drosophila phylogeny.</title>
        <authorList>
            <consortium name="Drosophila 12 Genomes Consortium"/>
            <person name="Clark A.G."/>
            <person name="Eisen M.B."/>
            <person name="Smith D.R."/>
            <person name="Bergman C.M."/>
            <person name="Oliver B."/>
            <person name="Markow T.A."/>
            <person name="Kaufman T.C."/>
            <person name="Kellis M."/>
            <person name="Gelbart W."/>
            <person name="Iyer V.N."/>
            <person name="Pollard D.A."/>
            <person name="Sackton T.B."/>
            <person name="Larracuente A.M."/>
            <person name="Singh N.D."/>
            <person name="Abad J.P."/>
            <person name="Abt D.N."/>
            <person name="Adryan B."/>
            <person name="Aguade M."/>
            <person name="Akashi H."/>
            <person name="Anderson W.W."/>
            <person name="Aquadro C.F."/>
            <person name="Ardell D.H."/>
            <person name="Arguello R."/>
            <person name="Artieri C.G."/>
            <person name="Barbash D.A."/>
            <person name="Barker D."/>
            <person name="Barsanti P."/>
            <person name="Batterham P."/>
            <person name="Batzoglou S."/>
            <person name="Begun D."/>
            <person name="Bhutkar A."/>
            <person name="Blanco E."/>
            <person name="Bosak S.A."/>
            <person name="Bradley R.K."/>
            <person name="Brand A.D."/>
            <person name="Brent M.R."/>
            <person name="Brooks A.N."/>
            <person name="Brown R.H."/>
            <person name="Butlin R.K."/>
            <person name="Caggese C."/>
            <person name="Calvi B.R."/>
            <person name="Bernardo de Carvalho A."/>
            <person name="Caspi A."/>
            <person name="Castrezana S."/>
            <person name="Celniker S.E."/>
            <person name="Chang J.L."/>
            <person name="Chapple C."/>
            <person name="Chatterji S."/>
            <person name="Chinwalla A."/>
            <person name="Civetta A."/>
            <person name="Clifton S.W."/>
            <person name="Comeron J.M."/>
            <person name="Costello J.C."/>
            <person name="Coyne J.A."/>
            <person name="Daub J."/>
            <person name="David R.G."/>
            <person name="Delcher A.L."/>
            <person name="Delehaunty K."/>
            <person name="Do C.B."/>
            <person name="Ebling H."/>
            <person name="Edwards K."/>
            <person name="Eickbush T."/>
            <person name="Evans J.D."/>
            <person name="Filipski A."/>
            <person name="Findeiss S."/>
            <person name="Freyhult E."/>
            <person name="Fulton L."/>
            <person name="Fulton R."/>
            <person name="Garcia A.C."/>
            <person name="Gardiner A."/>
            <person name="Garfield D.A."/>
            <person name="Garvin B.E."/>
            <person name="Gibson G."/>
            <person name="Gilbert D."/>
            <person name="Gnerre S."/>
            <person name="Godfrey J."/>
            <person name="Good R."/>
            <person name="Gotea V."/>
            <person name="Gravely B."/>
            <person name="Greenberg A.J."/>
            <person name="Griffiths-Jones S."/>
            <person name="Gross S."/>
            <person name="Guigo R."/>
            <person name="Gustafson E.A."/>
            <person name="Haerty W."/>
            <person name="Hahn M.W."/>
            <person name="Halligan D.L."/>
            <person name="Halpern A.L."/>
            <person name="Halter G.M."/>
            <person name="Han M.V."/>
            <person name="Heger A."/>
            <person name="Hillier L."/>
            <person name="Hinrichs A.S."/>
            <person name="Holmes I."/>
            <person name="Hoskins R.A."/>
            <person name="Hubisz M.J."/>
            <person name="Hultmark D."/>
            <person name="Huntley M.A."/>
            <person name="Jaffe D.B."/>
            <person name="Jagadeeshan S."/>
            <person name="Jeck W.R."/>
            <person name="Johnson J."/>
            <person name="Jones C.D."/>
            <person name="Jordan W.C."/>
            <person name="Karpen G.H."/>
            <person name="Kataoka E."/>
            <person name="Keightley P.D."/>
            <person name="Kheradpour P."/>
            <person name="Kirkness E.F."/>
            <person name="Koerich L.B."/>
            <person name="Kristiansen K."/>
            <person name="Kudrna D."/>
            <person name="Kulathinal R.J."/>
            <person name="Kumar S."/>
            <person name="Kwok R."/>
            <person name="Lander E."/>
            <person name="Langley C.H."/>
            <person name="Lapoint R."/>
            <person name="Lazzaro B.P."/>
            <person name="Lee S.J."/>
            <person name="Levesque L."/>
            <person name="Li R."/>
            <person name="Lin C.F."/>
            <person name="Lin M.F."/>
            <person name="Lindblad-Toh K."/>
            <person name="Llopart A."/>
            <person name="Long M."/>
            <person name="Low L."/>
            <person name="Lozovsky E."/>
            <person name="Lu J."/>
            <person name="Luo M."/>
            <person name="Machado C.A."/>
            <person name="Makalowski W."/>
            <person name="Marzo M."/>
            <person name="Matsuda M."/>
            <person name="Matzkin L."/>
            <person name="McAllister B."/>
            <person name="McBride C.S."/>
            <person name="McKernan B."/>
            <person name="McKernan K."/>
            <person name="Mendez-Lago M."/>
            <person name="Minx P."/>
            <person name="Mollenhauer M.U."/>
            <person name="Montooth K."/>
            <person name="Mount S.M."/>
            <person name="Mu X."/>
            <person name="Myers E."/>
            <person name="Negre B."/>
            <person name="Newfeld S."/>
            <person name="Nielsen R."/>
            <person name="Noor M.A."/>
            <person name="O'Grady P."/>
            <person name="Pachter L."/>
            <person name="Papaceit M."/>
            <person name="Parisi M.J."/>
            <person name="Parisi M."/>
            <person name="Parts L."/>
            <person name="Pedersen J.S."/>
            <person name="Pesole G."/>
            <person name="Phillippy A.M."/>
            <person name="Ponting C.P."/>
            <person name="Pop M."/>
            <person name="Porcelli D."/>
            <person name="Powell J.R."/>
            <person name="Prohaska S."/>
            <person name="Pruitt K."/>
            <person name="Puig M."/>
            <person name="Quesneville H."/>
            <person name="Ram K.R."/>
            <person name="Rand D."/>
            <person name="Rasmussen M.D."/>
            <person name="Reed L.K."/>
            <person name="Reenan R."/>
            <person name="Reily A."/>
            <person name="Remington K.A."/>
            <person name="Rieger T.T."/>
            <person name="Ritchie M.G."/>
            <person name="Robin C."/>
            <person name="Rogers Y.H."/>
            <person name="Rohde C."/>
            <person name="Rozas J."/>
            <person name="Rubenfield M.J."/>
            <person name="Ruiz A."/>
            <person name="Russo S."/>
            <person name="Salzberg S.L."/>
            <person name="Sanchez-Gracia A."/>
            <person name="Saranga D.J."/>
            <person name="Sato H."/>
            <person name="Schaeffer S.W."/>
            <person name="Schatz M.C."/>
            <person name="Schlenke T."/>
            <person name="Schwartz R."/>
            <person name="Segarra C."/>
            <person name="Singh R.S."/>
            <person name="Sirot L."/>
            <person name="Sirota M."/>
            <person name="Sisneros N.B."/>
            <person name="Smith C.D."/>
            <person name="Smith T.F."/>
            <person name="Spieth J."/>
            <person name="Stage D.E."/>
            <person name="Stark A."/>
            <person name="Stephan W."/>
            <person name="Strausberg R.L."/>
            <person name="Strempel S."/>
            <person name="Sturgill D."/>
            <person name="Sutton G."/>
            <person name="Sutton G.G."/>
            <person name="Tao W."/>
            <person name="Teichmann S."/>
            <person name="Tobari Y.N."/>
            <person name="Tomimura Y."/>
            <person name="Tsolas J.M."/>
            <person name="Valente V.L."/>
            <person name="Venter E."/>
            <person name="Venter J.C."/>
            <person name="Vicario S."/>
            <person name="Vieira F.G."/>
            <person name="Vilella A.J."/>
            <person name="Villasante A."/>
            <person name="Walenz B."/>
            <person name="Wang J."/>
            <person name="Wasserman M."/>
            <person name="Watts T."/>
            <person name="Wilson D."/>
            <person name="Wilson R.K."/>
            <person name="Wing R.A."/>
            <person name="Wolfner M.F."/>
            <person name="Wong A."/>
            <person name="Wong G.K."/>
            <person name="Wu C.I."/>
            <person name="Wu G."/>
            <person name="Yamamoto D."/>
            <person name="Yang H.P."/>
            <person name="Yang S.P."/>
            <person name="Yorke J.A."/>
            <person name="Yoshida K."/>
            <person name="Zdobnov E."/>
            <person name="Zhang P."/>
            <person name="Zhang Y."/>
            <person name="Zimin A.V."/>
            <person name="Baldwin J."/>
            <person name="Abdouelleil A."/>
            <person name="Abdulkadir J."/>
            <person name="Abebe A."/>
            <person name="Abera B."/>
            <person name="Abreu J."/>
            <person name="Acer S.C."/>
            <person name="Aftuck L."/>
            <person name="Alexander A."/>
            <person name="An P."/>
            <person name="Anderson E."/>
            <person name="Anderson S."/>
            <person name="Arachi H."/>
            <person name="Azer M."/>
            <person name="Bachantsang P."/>
            <person name="Barry A."/>
            <person name="Bayul T."/>
            <person name="Berlin A."/>
            <person name="Bessette D."/>
            <person name="Bloom T."/>
            <person name="Blye J."/>
            <person name="Boguslavskiy L."/>
            <person name="Bonnet C."/>
            <person name="Boukhgalter B."/>
            <person name="Bourzgui I."/>
            <person name="Brown A."/>
            <person name="Cahill P."/>
            <person name="Channer S."/>
            <person name="Cheshatsang Y."/>
            <person name="Chuda L."/>
            <person name="Citroen M."/>
            <person name="Collymore A."/>
            <person name="Cooke P."/>
            <person name="Costello M."/>
            <person name="D'Aco K."/>
            <person name="Daza R."/>
            <person name="De Haan G."/>
            <person name="DeGray S."/>
            <person name="DeMaso C."/>
            <person name="Dhargay N."/>
            <person name="Dooley K."/>
            <person name="Dooley E."/>
            <person name="Doricent M."/>
            <person name="Dorje P."/>
            <person name="Dorjee K."/>
            <person name="Dupes A."/>
            <person name="Elong R."/>
            <person name="Falk J."/>
            <person name="Farina A."/>
            <person name="Faro S."/>
            <person name="Ferguson D."/>
            <person name="Fisher S."/>
            <person name="Foley C.D."/>
            <person name="Franke A."/>
            <person name="Friedrich D."/>
            <person name="Gadbois L."/>
            <person name="Gearin G."/>
            <person name="Gearin C.R."/>
            <person name="Giannoukos G."/>
            <person name="Goode T."/>
            <person name="Graham J."/>
            <person name="Grandbois E."/>
            <person name="Grewal S."/>
            <person name="Gyaltsen K."/>
            <person name="Hafez N."/>
            <person name="Hagos B."/>
            <person name="Hall J."/>
            <person name="Henson C."/>
            <person name="Hollinger A."/>
            <person name="Honan T."/>
            <person name="Huard M.D."/>
            <person name="Hughes L."/>
            <person name="Hurhula B."/>
            <person name="Husby M.E."/>
            <person name="Kamat A."/>
            <person name="Kanga B."/>
            <person name="Kashin S."/>
            <person name="Khazanovich D."/>
            <person name="Kisner P."/>
            <person name="Lance K."/>
            <person name="Lara M."/>
            <person name="Lee W."/>
            <person name="Lennon N."/>
            <person name="Letendre F."/>
            <person name="LeVine R."/>
            <person name="Lipovsky A."/>
            <person name="Liu X."/>
            <person name="Liu J."/>
            <person name="Liu S."/>
            <person name="Lokyitsang T."/>
            <person name="Lokyitsang Y."/>
            <person name="Lubonja R."/>
            <person name="Lui A."/>
            <person name="MacDonald P."/>
            <person name="Magnisalis V."/>
            <person name="Maru K."/>
            <person name="Matthews C."/>
            <person name="McCusker W."/>
            <person name="McDonough S."/>
            <person name="Mehta T."/>
            <person name="Meldrim J."/>
            <person name="Meneus L."/>
            <person name="Mihai O."/>
            <person name="Mihalev A."/>
            <person name="Mihova T."/>
            <person name="Mittelman R."/>
            <person name="Mlenga V."/>
            <person name="Montmayeur A."/>
            <person name="Mulrain L."/>
            <person name="Navidi A."/>
            <person name="Naylor J."/>
            <person name="Negash T."/>
            <person name="Nguyen T."/>
            <person name="Nguyen N."/>
            <person name="Nicol R."/>
            <person name="Norbu C."/>
            <person name="Norbu N."/>
            <person name="Novod N."/>
            <person name="O'Neill B."/>
            <person name="Osman S."/>
            <person name="Markiewicz E."/>
            <person name="Oyono O.L."/>
            <person name="Patti C."/>
            <person name="Phunkhang P."/>
            <person name="Pierre F."/>
            <person name="Priest M."/>
            <person name="Raghuraman S."/>
            <person name="Rege F."/>
            <person name="Reyes R."/>
            <person name="Rise C."/>
            <person name="Rogov P."/>
            <person name="Ross K."/>
            <person name="Ryan E."/>
            <person name="Settipalli S."/>
            <person name="Shea T."/>
            <person name="Sherpa N."/>
            <person name="Shi L."/>
            <person name="Shih D."/>
            <person name="Sparrow T."/>
            <person name="Spaulding J."/>
            <person name="Stalker J."/>
            <person name="Stange-Thomann N."/>
            <person name="Stavropoulos S."/>
            <person name="Stone C."/>
            <person name="Strader C."/>
            <person name="Tesfaye S."/>
            <person name="Thomson T."/>
            <person name="Thoulutsang Y."/>
            <person name="Thoulutsang D."/>
            <person name="Topham K."/>
            <person name="Topping I."/>
            <person name="Tsamla T."/>
            <person name="Vassiliev H."/>
            <person name="Vo A."/>
            <person name="Wangchuk T."/>
            <person name="Wangdi T."/>
            <person name="Weiand M."/>
            <person name="Wilkinson J."/>
            <person name="Wilson A."/>
            <person name="Yadav S."/>
            <person name="Young G."/>
            <person name="Yu Q."/>
            <person name="Zembek L."/>
            <person name="Zhong D."/>
            <person name="Zimmer A."/>
            <person name="Zwirko Z."/>
            <person name="Jaffe D.B."/>
            <person name="Alvarez P."/>
            <person name="Brockman W."/>
            <person name="Butler J."/>
            <person name="Chin C."/>
            <person name="Gnerre S."/>
            <person name="Grabherr M."/>
            <person name="Kleber M."/>
            <person name="Mauceli E."/>
            <person name="MacCallum I."/>
        </authorList>
    </citation>
    <scope>NUCLEOTIDE SEQUENCE [LARGE SCALE GENOMIC DNA]</scope>
    <source>
        <strain evidence="2">Tucson 15010-1051.87</strain>
    </source>
</reference>
<evidence type="ECO:0000313" key="1">
    <source>
        <dbReference type="EMBL" id="KRF84620.1"/>
    </source>
</evidence>
<proteinExistence type="predicted"/>
<keyword evidence="2" id="KW-1185">Reference proteome</keyword>
<dbReference type="EMBL" id="CH940647">
    <property type="protein sequence ID" value="KRF84620.1"/>
    <property type="molecule type" value="Genomic_DNA"/>
</dbReference>
<gene>
    <name evidence="1" type="primary">Dvir\GJ27032</name>
    <name evidence="1" type="ORF">Dvir_GJ27032</name>
</gene>
<name>A0A0Q9WIC5_DROVI</name>
<protein>
    <submittedName>
        <fullName evidence="1">Uncharacterized protein</fullName>
    </submittedName>
</protein>
<evidence type="ECO:0000313" key="2">
    <source>
        <dbReference type="Proteomes" id="UP000008792"/>
    </source>
</evidence>
<dbReference type="AlphaFoldDB" id="A0A0Q9WIC5"/>
<dbReference type="InParanoid" id="A0A0Q9WIC5"/>
<dbReference type="Proteomes" id="UP000008792">
    <property type="component" value="Unassembled WGS sequence"/>
</dbReference>
<organism evidence="1 2">
    <name type="scientific">Drosophila virilis</name>
    <name type="common">Fruit fly</name>
    <dbReference type="NCBI Taxonomy" id="7244"/>
    <lineage>
        <taxon>Eukaryota</taxon>
        <taxon>Metazoa</taxon>
        <taxon>Ecdysozoa</taxon>
        <taxon>Arthropoda</taxon>
        <taxon>Hexapoda</taxon>
        <taxon>Insecta</taxon>
        <taxon>Pterygota</taxon>
        <taxon>Neoptera</taxon>
        <taxon>Endopterygota</taxon>
        <taxon>Diptera</taxon>
        <taxon>Brachycera</taxon>
        <taxon>Muscomorpha</taxon>
        <taxon>Ephydroidea</taxon>
        <taxon>Drosophilidae</taxon>
        <taxon>Drosophila</taxon>
    </lineage>
</organism>